<reference evidence="1" key="2">
    <citation type="journal article" date="2015" name="Data Brief">
        <title>Shoot transcriptome of the giant reed, Arundo donax.</title>
        <authorList>
            <person name="Barrero R.A."/>
            <person name="Guerrero F.D."/>
            <person name="Moolhuijzen P."/>
            <person name="Goolsby J.A."/>
            <person name="Tidwell J."/>
            <person name="Bellgard S.E."/>
            <person name="Bellgard M.I."/>
        </authorList>
    </citation>
    <scope>NUCLEOTIDE SEQUENCE</scope>
    <source>
        <tissue evidence="1">Shoot tissue taken approximately 20 cm above the soil surface</tissue>
    </source>
</reference>
<reference evidence="1" key="1">
    <citation type="submission" date="2014-09" db="EMBL/GenBank/DDBJ databases">
        <authorList>
            <person name="Magalhaes I.L.F."/>
            <person name="Oliveira U."/>
            <person name="Santos F.R."/>
            <person name="Vidigal T.H.D.A."/>
            <person name="Brescovit A.D."/>
            <person name="Santos A.J."/>
        </authorList>
    </citation>
    <scope>NUCLEOTIDE SEQUENCE</scope>
    <source>
        <tissue evidence="1">Shoot tissue taken approximately 20 cm above the soil surface</tissue>
    </source>
</reference>
<accession>A0A0A9TZ27</accession>
<sequence>MPAEAKAGVLADGVAAAWRRRPQTACPCRGGRVRQQGAAVGCFGGRRQRAGG</sequence>
<organism evidence="1">
    <name type="scientific">Arundo donax</name>
    <name type="common">Giant reed</name>
    <name type="synonym">Donax arundinaceus</name>
    <dbReference type="NCBI Taxonomy" id="35708"/>
    <lineage>
        <taxon>Eukaryota</taxon>
        <taxon>Viridiplantae</taxon>
        <taxon>Streptophyta</taxon>
        <taxon>Embryophyta</taxon>
        <taxon>Tracheophyta</taxon>
        <taxon>Spermatophyta</taxon>
        <taxon>Magnoliopsida</taxon>
        <taxon>Liliopsida</taxon>
        <taxon>Poales</taxon>
        <taxon>Poaceae</taxon>
        <taxon>PACMAD clade</taxon>
        <taxon>Arundinoideae</taxon>
        <taxon>Arundineae</taxon>
        <taxon>Arundo</taxon>
    </lineage>
</organism>
<dbReference type="AlphaFoldDB" id="A0A0A9TZ27"/>
<protein>
    <submittedName>
        <fullName evidence="1">Uncharacterized protein</fullName>
    </submittedName>
</protein>
<proteinExistence type="predicted"/>
<name>A0A0A9TZ27_ARUDO</name>
<dbReference type="EMBL" id="GBRH01281344">
    <property type="protein sequence ID" value="JAD16551.1"/>
    <property type="molecule type" value="Transcribed_RNA"/>
</dbReference>
<evidence type="ECO:0000313" key="1">
    <source>
        <dbReference type="EMBL" id="JAD16551.1"/>
    </source>
</evidence>